<reference evidence="1 2" key="1">
    <citation type="submission" date="2018-11" db="EMBL/GenBank/DDBJ databases">
        <title>Complete Genome Sequence of Vbrio mediterranei 117-T6: a Potential Pathogen Bacteria Isolated from the Conchocelis of Pyropia.</title>
        <authorList>
            <person name="Liu Q."/>
        </authorList>
    </citation>
    <scope>NUCLEOTIDE SEQUENCE [LARGE SCALE GENOMIC DNA]</scope>
    <source>
        <strain evidence="1 2">117-T6</strain>
    </source>
</reference>
<evidence type="ECO:0000313" key="1">
    <source>
        <dbReference type="EMBL" id="AYV22978.1"/>
    </source>
</evidence>
<evidence type="ECO:0000313" key="2">
    <source>
        <dbReference type="Proteomes" id="UP000279760"/>
    </source>
</evidence>
<gene>
    <name evidence="1" type="ORF">ECB94_01415</name>
</gene>
<dbReference type="Proteomes" id="UP000279760">
    <property type="component" value="Chromosome 1"/>
</dbReference>
<name>A0A3G4VG49_9VIBR</name>
<dbReference type="AlphaFoldDB" id="A0A3G4VG49"/>
<dbReference type="RefSeq" id="WP_031494171.1">
    <property type="nucleotide sequence ID" value="NZ_CP033577.1"/>
</dbReference>
<protein>
    <submittedName>
        <fullName evidence="1">Uncharacterized protein</fullName>
    </submittedName>
</protein>
<dbReference type="EMBL" id="CP033577">
    <property type="protein sequence ID" value="AYV22978.1"/>
    <property type="molecule type" value="Genomic_DNA"/>
</dbReference>
<sequence length="164" mass="18934">MNIEACWNRFLKAEQLVEQGHWPEAYHLFDEVLHHLPQHIYAALDDTSIKPCQFACMLTGFYDAAVSQSAIFNQLGKQHQAFGVLNNAHATFQFLSIEQTSLIHSVREVLDKQSNALLDKIAKFCCCQRNATWMLELEHVQKAHYYFDSLKQYRDIQSASITLN</sequence>
<accession>A0A3G4VG49</accession>
<organism evidence="1 2">
    <name type="scientific">Vibrio mediterranei</name>
    <dbReference type="NCBI Taxonomy" id="689"/>
    <lineage>
        <taxon>Bacteria</taxon>
        <taxon>Pseudomonadati</taxon>
        <taxon>Pseudomonadota</taxon>
        <taxon>Gammaproteobacteria</taxon>
        <taxon>Vibrionales</taxon>
        <taxon>Vibrionaceae</taxon>
        <taxon>Vibrio</taxon>
    </lineage>
</organism>
<proteinExistence type="predicted"/>